<dbReference type="SUPFAM" id="SSF52091">
    <property type="entry name" value="SpoIIaa-like"/>
    <property type="match status" value="1"/>
</dbReference>
<dbReference type="PROSITE" id="PS50801">
    <property type="entry name" value="STAS"/>
    <property type="match status" value="1"/>
</dbReference>
<evidence type="ECO:0000259" key="1">
    <source>
        <dbReference type="PROSITE" id="PS50801"/>
    </source>
</evidence>
<evidence type="ECO:0000313" key="3">
    <source>
        <dbReference type="Proteomes" id="UP000321484"/>
    </source>
</evidence>
<reference evidence="2 3" key="1">
    <citation type="submission" date="2019-07" db="EMBL/GenBank/DDBJ databases">
        <title>Whole genome shotgun sequence of Actinotalea fermentans NBRC 105374.</title>
        <authorList>
            <person name="Hosoyama A."/>
            <person name="Uohara A."/>
            <person name="Ohji S."/>
            <person name="Ichikawa N."/>
        </authorList>
    </citation>
    <scope>NUCLEOTIDE SEQUENCE [LARGE SCALE GENOMIC DNA]</scope>
    <source>
        <strain evidence="2 3">NBRC 105374</strain>
    </source>
</reference>
<dbReference type="AlphaFoldDB" id="A0A511YZE5"/>
<dbReference type="Gene3D" id="3.30.750.24">
    <property type="entry name" value="STAS domain"/>
    <property type="match status" value="1"/>
</dbReference>
<organism evidence="2 3">
    <name type="scientific">Actinotalea fermentans</name>
    <dbReference type="NCBI Taxonomy" id="43671"/>
    <lineage>
        <taxon>Bacteria</taxon>
        <taxon>Bacillati</taxon>
        <taxon>Actinomycetota</taxon>
        <taxon>Actinomycetes</taxon>
        <taxon>Micrococcales</taxon>
        <taxon>Cellulomonadaceae</taxon>
        <taxon>Actinotalea</taxon>
    </lineage>
</organism>
<comment type="caution">
    <text evidence="2">The sequence shown here is derived from an EMBL/GenBank/DDBJ whole genome shotgun (WGS) entry which is preliminary data.</text>
</comment>
<dbReference type="CDD" id="cd07043">
    <property type="entry name" value="STAS_anti-anti-sigma_factors"/>
    <property type="match status" value="1"/>
</dbReference>
<evidence type="ECO:0000313" key="2">
    <source>
        <dbReference type="EMBL" id="GEN80569.1"/>
    </source>
</evidence>
<dbReference type="InterPro" id="IPR036513">
    <property type="entry name" value="STAS_dom_sf"/>
</dbReference>
<dbReference type="Proteomes" id="UP000321484">
    <property type="component" value="Unassembled WGS sequence"/>
</dbReference>
<dbReference type="RefSeq" id="WP_034247878.1">
    <property type="nucleotide sequence ID" value="NZ_BJYK01000008.1"/>
</dbReference>
<sequence>MSEDATGQGGIEVVDDSRRTVVRLWGDVDASLRDQASLAMVALLTRGGPYIIDVSDVTFIDSSGIAFVLQVHRMATDTGSTAVLRDPPVLVIEMLDLIGLGGTIPFEFSAGDTADRVETAGV</sequence>
<accession>A0A511YZE5</accession>
<name>A0A511YZE5_9CELL</name>
<dbReference type="InterPro" id="IPR002645">
    <property type="entry name" value="STAS_dom"/>
</dbReference>
<gene>
    <name evidence="2" type="ORF">AFE02nite_23030</name>
</gene>
<protein>
    <recommendedName>
        <fullName evidence="1">STAS domain-containing protein</fullName>
    </recommendedName>
</protein>
<keyword evidence="3" id="KW-1185">Reference proteome</keyword>
<dbReference type="Pfam" id="PF13466">
    <property type="entry name" value="STAS_2"/>
    <property type="match status" value="1"/>
</dbReference>
<dbReference type="EMBL" id="BJYK01000008">
    <property type="protein sequence ID" value="GEN80569.1"/>
    <property type="molecule type" value="Genomic_DNA"/>
</dbReference>
<dbReference type="InterPro" id="IPR058548">
    <property type="entry name" value="MlaB-like_STAS"/>
</dbReference>
<proteinExistence type="predicted"/>
<feature type="domain" description="STAS" evidence="1">
    <location>
        <begin position="21"/>
        <end position="122"/>
    </location>
</feature>